<reference evidence="3" key="1">
    <citation type="journal article" date="2019" name="Int. J. Syst. Evol. Microbiol.">
        <title>The Global Catalogue of Microorganisms (GCM) 10K type strain sequencing project: providing services to taxonomists for standard genome sequencing and annotation.</title>
        <authorList>
            <consortium name="The Broad Institute Genomics Platform"/>
            <consortium name="The Broad Institute Genome Sequencing Center for Infectious Disease"/>
            <person name="Wu L."/>
            <person name="Ma J."/>
        </authorList>
    </citation>
    <scope>NUCLEOTIDE SEQUENCE [LARGE SCALE GENOMIC DNA]</scope>
    <source>
        <strain evidence="3">JCM 17125</strain>
    </source>
</reference>
<accession>A0ABP7EAS9</accession>
<sequence length="492" mass="53722">MRKQVAESLLTQVMPALVSELLEAVADDLSQVEPEPPRPELEVRADDELRVVESVERCKAVLDAVGLEALARLRSTIESSELARFADLGRSKPPGWVDADELTAMEVCTATGLGTHELRARLALATARTPGAASLRHRLQRGVVTLHRACTIQGEIAALPVDCGPGIVDAVLRFKDGAPPSPTLFRQRLTRACLAADREAADRRRTARRRRGAHAQIDRDGLGVLNLVNDADKVVAAMERVDATARAARAAGDPRDLDSLRADIITDTLMFGWPDSAAACSGTLEPTTATEDTSRVVGDWFTRLGRRPSAVVRLVVPWSTAVGLTDAPCEVVGHGWVTADHARQMMLNDGSTWQRLGVDGESGAAQRLEPRAYRPTAAMRAQVEAVDGTCRAPGCTVPAARCDLDHDIPWPHGPTEVTNLTSKHRSHHNVHTHGHWLVRRDGDRVRWRTNAARIYDTYPKDWLEAVRDAAVISPPVDRTARPRPPRDDPPPF</sequence>
<dbReference type="CDD" id="cd00085">
    <property type="entry name" value="HNHc"/>
    <property type="match status" value="1"/>
</dbReference>
<dbReference type="Proteomes" id="UP001501468">
    <property type="component" value="Unassembled WGS sequence"/>
</dbReference>
<name>A0ABP7EAS9_9MICO</name>
<organism evidence="2 3">
    <name type="scientific">Terrabacter ginsenosidimutans</name>
    <dbReference type="NCBI Taxonomy" id="490575"/>
    <lineage>
        <taxon>Bacteria</taxon>
        <taxon>Bacillati</taxon>
        <taxon>Actinomycetota</taxon>
        <taxon>Actinomycetes</taxon>
        <taxon>Micrococcales</taxon>
        <taxon>Intrasporangiaceae</taxon>
        <taxon>Terrabacter</taxon>
    </lineage>
</organism>
<evidence type="ECO:0008006" key="4">
    <source>
        <dbReference type="Google" id="ProtNLM"/>
    </source>
</evidence>
<feature type="region of interest" description="Disordered" evidence="1">
    <location>
        <begin position="473"/>
        <end position="492"/>
    </location>
</feature>
<gene>
    <name evidence="2" type="ORF">GCM10022399_35710</name>
</gene>
<keyword evidence="3" id="KW-1185">Reference proteome</keyword>
<evidence type="ECO:0000313" key="3">
    <source>
        <dbReference type="Proteomes" id="UP001501468"/>
    </source>
</evidence>
<comment type="caution">
    <text evidence="2">The sequence shown here is derived from an EMBL/GenBank/DDBJ whole genome shotgun (WGS) entry which is preliminary data.</text>
</comment>
<proteinExistence type="predicted"/>
<feature type="compositionally biased region" description="Basic and acidic residues" evidence="1">
    <location>
        <begin position="478"/>
        <end position="492"/>
    </location>
</feature>
<dbReference type="InterPro" id="IPR003615">
    <property type="entry name" value="HNH_nuc"/>
</dbReference>
<evidence type="ECO:0000313" key="2">
    <source>
        <dbReference type="EMBL" id="GAA3715963.1"/>
    </source>
</evidence>
<dbReference type="EMBL" id="BAABDC010000007">
    <property type="protein sequence ID" value="GAA3715963.1"/>
    <property type="molecule type" value="Genomic_DNA"/>
</dbReference>
<evidence type="ECO:0000256" key="1">
    <source>
        <dbReference type="SAM" id="MobiDB-lite"/>
    </source>
</evidence>
<protein>
    <recommendedName>
        <fullName evidence="4">DUF222 domain-containing protein</fullName>
    </recommendedName>
</protein>